<keyword evidence="7" id="KW-0378">Hydrolase</keyword>
<keyword evidence="2 4" id="KW-0227">DNA damage</keyword>
<evidence type="ECO:0000256" key="3">
    <source>
        <dbReference type="ARBA" id="ARBA00023204"/>
    </source>
</evidence>
<dbReference type="GO" id="GO:0140664">
    <property type="term" value="F:ATP-dependent DNA damage sensor activity"/>
    <property type="evidence" value="ECO:0007669"/>
    <property type="project" value="InterPro"/>
</dbReference>
<dbReference type="Gene3D" id="3.30.565.10">
    <property type="entry name" value="Histidine kinase-like ATPase, C-terminal domain"/>
    <property type="match status" value="1"/>
</dbReference>
<dbReference type="Gene3D" id="3.30.230.10">
    <property type="match status" value="1"/>
</dbReference>
<dbReference type="Pfam" id="PF01119">
    <property type="entry name" value="DNA_mis_repair"/>
    <property type="match status" value="1"/>
</dbReference>
<dbReference type="InterPro" id="IPR013507">
    <property type="entry name" value="DNA_mismatch_S5_2-like"/>
</dbReference>
<organism evidence="7">
    <name type="scientific">Dehalogenimonas sp. 4OHTPN</name>
    <dbReference type="NCBI Taxonomy" id="3166643"/>
    <lineage>
        <taxon>Bacteria</taxon>
        <taxon>Bacillati</taxon>
        <taxon>Chloroflexota</taxon>
        <taxon>Dehalococcoidia</taxon>
        <taxon>Dehalococcoidales</taxon>
        <taxon>Dehalococcoidaceae</taxon>
        <taxon>Dehalogenimonas</taxon>
    </lineage>
</organism>
<dbReference type="PROSITE" id="PS00058">
    <property type="entry name" value="DNA_MISMATCH_REPAIR_1"/>
    <property type="match status" value="1"/>
</dbReference>
<comment type="similarity">
    <text evidence="1 4">Belongs to the DNA mismatch repair MutL/HexB family.</text>
</comment>
<dbReference type="GO" id="GO:0006298">
    <property type="term" value="P:mismatch repair"/>
    <property type="evidence" value="ECO:0007669"/>
    <property type="project" value="UniProtKB-UniRule"/>
</dbReference>
<proteinExistence type="inferred from homology"/>
<evidence type="ECO:0000259" key="5">
    <source>
        <dbReference type="SMART" id="SM00853"/>
    </source>
</evidence>
<evidence type="ECO:0000313" key="7">
    <source>
        <dbReference type="EMBL" id="XCH34052.1"/>
    </source>
</evidence>
<dbReference type="InterPro" id="IPR020667">
    <property type="entry name" value="DNA_mismatch_repair_MutL"/>
</dbReference>
<feature type="domain" description="DNA mismatch repair protein S5" evidence="6">
    <location>
        <begin position="208"/>
        <end position="326"/>
    </location>
</feature>
<dbReference type="SMART" id="SM01340">
    <property type="entry name" value="DNA_mis_repair"/>
    <property type="match status" value="1"/>
</dbReference>
<dbReference type="InterPro" id="IPR002099">
    <property type="entry name" value="MutL/Mlh/PMS"/>
</dbReference>
<dbReference type="InterPro" id="IPR042121">
    <property type="entry name" value="MutL_C_regsub"/>
</dbReference>
<dbReference type="PANTHER" id="PTHR10073:SF12">
    <property type="entry name" value="DNA MISMATCH REPAIR PROTEIN MLH1"/>
    <property type="match status" value="1"/>
</dbReference>
<dbReference type="HAMAP" id="MF_00149">
    <property type="entry name" value="DNA_mis_repair"/>
    <property type="match status" value="1"/>
</dbReference>
<dbReference type="InterPro" id="IPR020568">
    <property type="entry name" value="Ribosomal_Su5_D2-typ_SF"/>
</dbReference>
<dbReference type="SUPFAM" id="SSF54211">
    <property type="entry name" value="Ribosomal protein S5 domain 2-like"/>
    <property type="match status" value="1"/>
</dbReference>
<evidence type="ECO:0000256" key="1">
    <source>
        <dbReference type="ARBA" id="ARBA00006082"/>
    </source>
</evidence>
<keyword evidence="7" id="KW-0540">Nuclease</keyword>
<dbReference type="InterPro" id="IPR014790">
    <property type="entry name" value="MutL_C"/>
</dbReference>
<dbReference type="AlphaFoldDB" id="A0AAU8GAS3"/>
<keyword evidence="7" id="KW-0255">Endonuclease</keyword>
<sequence>MPIRLLDPRTVARIAAGEVVERPTSAVKELLENALDAGARRIEIEIRGGGAGLIRVADDGCGIPADELPLAFTRHATSKIVTFDDLSRLETLGFRGEALASIAAVADVEVTSAISGAFAGSRLTLRAGHQEKIVPAARACGTTISVTHLFKEVPARLKFLKSDATETGHIVNTVSNYAMAYPGIKFRLSVDGREILSTPGSGQLRDVAAEVLGGGIAARMIEAAAAEGSFTVGGLFSPPDVSRANRSGMFFFVNRRWVRNSMLSRAVEEAYRGLLTVGRYPVAVVNLVLPPSDIDINIHPAKTEIKFREDGTVFNFVRRTVRDALLGGSPVPAIEAQQTPAAGEPVAIYRPGVFRPSPSADDFFTRARALSSESGPIFSQTLPALRPLGQLAGCYILAEGPDGLYIIDQHAAHERIMYEKVLAERANRSPSSQALLEPQNVELSSAEAGRYPVLTPVLSDCGFVTEAFGGRNILIRAIPHALSGGDWRTALHEFLNSPESVSRGEERLAELIACHSAVRAGKTLSIDEIRGLLLDLEKAKVPNTCPHGRPTLLKLDSAALERHFKRA</sequence>
<dbReference type="InterPro" id="IPR038973">
    <property type="entry name" value="MutL/Mlh/Pms-like"/>
</dbReference>
<dbReference type="Gene3D" id="3.30.1370.100">
    <property type="entry name" value="MutL, C-terminal domain, regulatory subdomain"/>
    <property type="match status" value="1"/>
</dbReference>
<dbReference type="InterPro" id="IPR003594">
    <property type="entry name" value="HATPase_dom"/>
</dbReference>
<dbReference type="CDD" id="cd16926">
    <property type="entry name" value="HATPase_MutL-MLH-PMS-like"/>
    <property type="match status" value="1"/>
</dbReference>
<dbReference type="CDD" id="cd00782">
    <property type="entry name" value="MutL_Trans"/>
    <property type="match status" value="1"/>
</dbReference>
<comment type="function">
    <text evidence="4">This protein is involved in the repair of mismatches in DNA. It is required for dam-dependent methyl-directed DNA mismatch repair. May act as a 'molecular matchmaker', a protein that promotes the formation of a stable complex between two or more DNA-binding proteins in an ATP-dependent manner without itself being part of a final effector complex.</text>
</comment>
<dbReference type="GO" id="GO:0005524">
    <property type="term" value="F:ATP binding"/>
    <property type="evidence" value="ECO:0007669"/>
    <property type="project" value="InterPro"/>
</dbReference>
<evidence type="ECO:0000256" key="4">
    <source>
        <dbReference type="HAMAP-Rule" id="MF_00149"/>
    </source>
</evidence>
<reference evidence="7" key="1">
    <citation type="submission" date="2024-06" db="EMBL/GenBank/DDBJ databases">
        <title>A Novel Isolate, Dehalogenimonas sp. Strain 4OHTPN, Dechlorinates Aromatic 4 Hydroxy chlorothalonil by a Novel Reductive Dehalogenase.</title>
        <authorList>
            <person name="Liu G."/>
        </authorList>
    </citation>
    <scope>NUCLEOTIDE SEQUENCE</scope>
    <source>
        <strain evidence="7">4OHTPN</strain>
    </source>
</reference>
<dbReference type="GO" id="GO:0004519">
    <property type="term" value="F:endonuclease activity"/>
    <property type="evidence" value="ECO:0007669"/>
    <property type="project" value="UniProtKB-KW"/>
</dbReference>
<gene>
    <name evidence="4 7" type="primary">mutL</name>
    <name evidence="7" type="ORF">ABV300_04000</name>
</gene>
<dbReference type="InterPro" id="IPR014762">
    <property type="entry name" value="DNA_mismatch_repair_CS"/>
</dbReference>
<keyword evidence="3 4" id="KW-0234">DNA repair</keyword>
<accession>A0AAU8GAS3</accession>
<dbReference type="FunFam" id="3.30.565.10:FF:000003">
    <property type="entry name" value="DNA mismatch repair endonuclease MutL"/>
    <property type="match status" value="1"/>
</dbReference>
<protein>
    <recommendedName>
        <fullName evidence="4">DNA mismatch repair protein MutL</fullName>
    </recommendedName>
</protein>
<dbReference type="PANTHER" id="PTHR10073">
    <property type="entry name" value="DNA MISMATCH REPAIR PROTEIN MLH, PMS, MUTL"/>
    <property type="match status" value="1"/>
</dbReference>
<dbReference type="InterPro" id="IPR042120">
    <property type="entry name" value="MutL_C_dimsub"/>
</dbReference>
<dbReference type="NCBIfam" id="TIGR00585">
    <property type="entry name" value="mutl"/>
    <property type="match status" value="1"/>
</dbReference>
<dbReference type="InterPro" id="IPR036890">
    <property type="entry name" value="HATPase_C_sf"/>
</dbReference>
<feature type="domain" description="MutL C-terminal dimerisation" evidence="5">
    <location>
        <begin position="387"/>
        <end position="524"/>
    </location>
</feature>
<name>A0AAU8GAS3_9CHLR</name>
<dbReference type="SMART" id="SM00853">
    <property type="entry name" value="MutL_C"/>
    <property type="match status" value="1"/>
</dbReference>
<dbReference type="Gene3D" id="3.30.1540.20">
    <property type="entry name" value="MutL, C-terminal domain, dimerisation subdomain"/>
    <property type="match status" value="1"/>
</dbReference>
<evidence type="ECO:0000259" key="6">
    <source>
        <dbReference type="SMART" id="SM01340"/>
    </source>
</evidence>
<dbReference type="InterPro" id="IPR037198">
    <property type="entry name" value="MutL_C_sf"/>
</dbReference>
<dbReference type="Pfam" id="PF02518">
    <property type="entry name" value="HATPase_c"/>
    <property type="match status" value="1"/>
</dbReference>
<evidence type="ECO:0000256" key="2">
    <source>
        <dbReference type="ARBA" id="ARBA00022763"/>
    </source>
</evidence>
<dbReference type="GO" id="GO:0016887">
    <property type="term" value="F:ATP hydrolysis activity"/>
    <property type="evidence" value="ECO:0007669"/>
    <property type="project" value="InterPro"/>
</dbReference>
<dbReference type="EMBL" id="CP159307">
    <property type="protein sequence ID" value="XCH34052.1"/>
    <property type="molecule type" value="Genomic_DNA"/>
</dbReference>
<dbReference type="SUPFAM" id="SSF55874">
    <property type="entry name" value="ATPase domain of HSP90 chaperone/DNA topoisomerase II/histidine kinase"/>
    <property type="match status" value="1"/>
</dbReference>
<dbReference type="GO" id="GO:0032300">
    <property type="term" value="C:mismatch repair complex"/>
    <property type="evidence" value="ECO:0007669"/>
    <property type="project" value="InterPro"/>
</dbReference>
<dbReference type="RefSeq" id="WP_353715238.1">
    <property type="nucleotide sequence ID" value="NZ_CP159307.1"/>
</dbReference>
<dbReference type="GO" id="GO:0030983">
    <property type="term" value="F:mismatched DNA binding"/>
    <property type="evidence" value="ECO:0007669"/>
    <property type="project" value="InterPro"/>
</dbReference>
<dbReference type="Pfam" id="PF08676">
    <property type="entry name" value="MutL_C"/>
    <property type="match status" value="1"/>
</dbReference>
<dbReference type="SUPFAM" id="SSF118116">
    <property type="entry name" value="DNA mismatch repair protein MutL"/>
    <property type="match status" value="1"/>
</dbReference>
<dbReference type="InterPro" id="IPR014721">
    <property type="entry name" value="Ribsml_uS5_D2-typ_fold_subgr"/>
</dbReference>